<evidence type="ECO:0000313" key="3">
    <source>
        <dbReference type="Proteomes" id="UP000285768"/>
    </source>
</evidence>
<dbReference type="Proteomes" id="UP000285768">
    <property type="component" value="Chromosome"/>
</dbReference>
<evidence type="ECO:0000256" key="1">
    <source>
        <dbReference type="SAM" id="MobiDB-lite"/>
    </source>
</evidence>
<feature type="region of interest" description="Disordered" evidence="1">
    <location>
        <begin position="731"/>
        <end position="750"/>
    </location>
</feature>
<gene>
    <name evidence="2" type="ORF">Leucomu_14240</name>
</gene>
<name>A0ABX5QJ08_9MICO</name>
<evidence type="ECO:0000313" key="2">
    <source>
        <dbReference type="EMBL" id="QAB18915.1"/>
    </source>
</evidence>
<keyword evidence="3" id="KW-1185">Reference proteome</keyword>
<accession>A0ABX5QJ08</accession>
<feature type="compositionally biased region" description="Basic and acidic residues" evidence="1">
    <location>
        <begin position="1007"/>
        <end position="1027"/>
    </location>
</feature>
<proteinExistence type="predicted"/>
<feature type="compositionally biased region" description="Basic and acidic residues" evidence="1">
    <location>
        <begin position="1085"/>
        <end position="1103"/>
    </location>
</feature>
<feature type="region of interest" description="Disordered" evidence="1">
    <location>
        <begin position="995"/>
        <end position="1133"/>
    </location>
</feature>
<organism evidence="2 3">
    <name type="scientific">Leucobacter muris</name>
    <dbReference type="NCBI Taxonomy" id="1935379"/>
    <lineage>
        <taxon>Bacteria</taxon>
        <taxon>Bacillati</taxon>
        <taxon>Actinomycetota</taxon>
        <taxon>Actinomycetes</taxon>
        <taxon>Micrococcales</taxon>
        <taxon>Microbacteriaceae</taxon>
        <taxon>Leucobacter</taxon>
    </lineage>
</organism>
<protein>
    <recommendedName>
        <fullName evidence="4">Isopeptide-forming domain-containing fimbrial protein</fullName>
    </recommendedName>
</protein>
<feature type="compositionally biased region" description="Basic residues" evidence="1">
    <location>
        <begin position="1104"/>
        <end position="1126"/>
    </location>
</feature>
<reference evidence="2 3" key="1">
    <citation type="submission" date="2019-01" db="EMBL/GenBank/DDBJ databases">
        <title>Leucobacter muris sp. nov. isolated from the nose of a laboratory mouse.</title>
        <authorList>
            <person name="Benga L."/>
            <person name="Sproeer C."/>
            <person name="Schumann P."/>
            <person name="Verbarg S."/>
            <person name="Bunk B."/>
            <person name="Engelhardt E."/>
            <person name="Benten P.M."/>
            <person name="Sager M."/>
        </authorList>
    </citation>
    <scope>NUCLEOTIDE SEQUENCE [LARGE SCALE GENOMIC DNA]</scope>
    <source>
        <strain evidence="2 3">DSM 101948</strain>
    </source>
</reference>
<sequence length="1133" mass="119278">MNGGKEARDLRPGDSVTYRVEFLANDEDADGPAVVVDALPAAFAGWQISDLVASFNNQRTGVTLDLPGVASGDSPALPASGALPSNPAELQITVGVALPVQAGTGNTGGTGIPTGAQGVLEYTITVPSDLSPNDPVLRTDLTNTATFTAMSGTRPLETSSSAIIEIDNPVVIDVAPAKSWSPAGQSYEPGAASTVTIGATQASNVPAGALRLQDPADPALAPDGASELPAGNPFNFVDFAGFTAPADPTSTRPAGADATDVEVYRFTGASWNWVTWTAGIPNSEIAGVRTAYTSTDAAIAPGASVSQAFSVTQRETNRSSGANISTGWTSTNTVLATVEAPGQPPVSKPAEADFEVAPEAISVDAQKRFFALPDGTETTALADVTAGETVGVVFRAINPEAPRSTTLDTLTIAEPGTGSDARFLGDDLIFDGFDNSDLDAVWPNGATSAEIVWFHDGGPTTVSVAQGDPLPAPPAGETITGFTIVYSGQISTNTAAEVRYRIQTNSDESFVAPGARTDPMPNVIDVTGTKAGLPDATDEASATLSLVAPRIDVTIDKRVGPGTVLPGQNVVVQLDTEVATGGGRTKPTEIVVEDAWGGAGTFWDAFDAKQILPPISRPLNSAEPAGQADLEIYTRDADGNWSPTPLVTNPAEDEAYDLPAGITGVRFVYTNDNGLSQKTYVKPNLSFTSRPTLRSDDSQPTATDFLAVERYENTASATGTGELDDRVVTGADTDDETVGIRGSRDNGPEPGTGMWAAKAWADDVLTSQSGARTSTTQRWASTEPGYTTVELQDPQNPTASGEGTVFEAFNLTHVRPIRTGGSAGDGTVDPRLVWDVVTDVQLFDGTAWTSVTPVPGGSWMDANGFKGYTLTPAQQLSTLGVRLVLAENTAAREAASQAGDLTAPAVGTGVSASADIRAFRLDWQLRERARTADSSVKWVKEHDTAFNCVDAADGCIENVFTATGIRSDTTSDSYTASDTIQVLDGKTNVDLVKQVQPIDAASGAPHRRTDGEHRHDRAEPGRARPERLPACAVHAHRVERLDLRARREGRDAAREDPHHGHPEAEQPRRHRREPVHRPRLRGGGRRPEEPLRHLHPHGSELRHPARVHRHRPERGRGLGLRRHAGRRAGGVHT</sequence>
<evidence type="ECO:0008006" key="4">
    <source>
        <dbReference type="Google" id="ProtNLM"/>
    </source>
</evidence>
<dbReference type="EMBL" id="CP035037">
    <property type="protein sequence ID" value="QAB18915.1"/>
    <property type="molecule type" value="Genomic_DNA"/>
</dbReference>
<feature type="compositionally biased region" description="Basic residues" evidence="1">
    <location>
        <begin position="1068"/>
        <end position="1084"/>
    </location>
</feature>
<feature type="compositionally biased region" description="Basic and acidic residues" evidence="1">
    <location>
        <begin position="1036"/>
        <end position="1067"/>
    </location>
</feature>